<dbReference type="PANTHER" id="PTHR12901">
    <property type="entry name" value="SPERM PROTEIN HOMOLOG"/>
    <property type="match status" value="1"/>
</dbReference>
<dbReference type="PANTHER" id="PTHR12901:SF10">
    <property type="entry name" value="COENZYME Q-BINDING PROTEIN COQ10, MITOCHONDRIAL"/>
    <property type="match status" value="1"/>
</dbReference>
<keyword evidence="7" id="KW-1185">Reference proteome</keyword>
<reference evidence="7" key="1">
    <citation type="journal article" date="2017" name="Nat. Microbiol.">
        <title>Global analysis of biosynthetic gene clusters reveals vast potential of secondary metabolite production in Penicillium species.</title>
        <authorList>
            <person name="Nielsen J.C."/>
            <person name="Grijseels S."/>
            <person name="Prigent S."/>
            <person name="Ji B."/>
            <person name="Dainat J."/>
            <person name="Nielsen K.F."/>
            <person name="Frisvad J.C."/>
            <person name="Workman M."/>
            <person name="Nielsen J."/>
        </authorList>
    </citation>
    <scope>NUCLEOTIDE SEQUENCE [LARGE SCALE GENOMIC DNA]</scope>
    <source>
        <strain evidence="7">IBT 24891</strain>
    </source>
</reference>
<evidence type="ECO:0000313" key="7">
    <source>
        <dbReference type="Proteomes" id="UP000191285"/>
    </source>
</evidence>
<accession>A0A1V6T919</accession>
<dbReference type="OrthoDB" id="292693at2759"/>
<dbReference type="GO" id="GO:0045333">
    <property type="term" value="P:cellular respiration"/>
    <property type="evidence" value="ECO:0007669"/>
    <property type="project" value="InterPro"/>
</dbReference>
<gene>
    <name evidence="6" type="ORF">PENSTE_c010G06713</name>
</gene>
<proteinExistence type="inferred from homology"/>
<dbReference type="EMBL" id="MLKD01000010">
    <property type="protein sequence ID" value="OQE22616.1"/>
    <property type="molecule type" value="Genomic_DNA"/>
</dbReference>
<feature type="domain" description="Coenzyme Q-binding protein COQ10 START" evidence="5">
    <location>
        <begin position="142"/>
        <end position="298"/>
    </location>
</feature>
<feature type="compositionally biased region" description="Low complexity" evidence="4">
    <location>
        <begin position="112"/>
        <end position="131"/>
    </location>
</feature>
<comment type="caution">
    <text evidence="6">The sequence shown here is derived from an EMBL/GenBank/DDBJ whole genome shotgun (WGS) entry which is preliminary data.</text>
</comment>
<name>A0A1V6T919_9EURO</name>
<dbReference type="FunFam" id="3.30.530.20:FF:000048">
    <property type="entry name" value="Sreptomyces cyclase/dehydrase family protein"/>
    <property type="match status" value="1"/>
</dbReference>
<dbReference type="Pfam" id="PF03364">
    <property type="entry name" value="Polyketide_cyc"/>
    <property type="match status" value="1"/>
</dbReference>
<comment type="subunit">
    <text evidence="2">Interacts with coenzyme Q.</text>
</comment>
<dbReference type="GO" id="GO:0048039">
    <property type="term" value="F:ubiquinone binding"/>
    <property type="evidence" value="ECO:0007669"/>
    <property type="project" value="InterPro"/>
</dbReference>
<evidence type="ECO:0000313" key="6">
    <source>
        <dbReference type="EMBL" id="OQE22616.1"/>
    </source>
</evidence>
<comment type="function">
    <text evidence="3">Required for the function of coenzyme Q in the respiratory chain. May serve as a chaperone or may be involved in the transport of Q6 from its site of synthesis to the catalytic sites of the respiratory complexes.</text>
</comment>
<dbReference type="InterPro" id="IPR005031">
    <property type="entry name" value="COQ10_START"/>
</dbReference>
<dbReference type="InterPro" id="IPR023393">
    <property type="entry name" value="START-like_dom_sf"/>
</dbReference>
<dbReference type="CDD" id="cd07813">
    <property type="entry name" value="COQ10p_like"/>
    <property type="match status" value="1"/>
</dbReference>
<evidence type="ECO:0000256" key="3">
    <source>
        <dbReference type="ARBA" id="ARBA00024947"/>
    </source>
</evidence>
<dbReference type="Proteomes" id="UP000191285">
    <property type="component" value="Unassembled WGS sequence"/>
</dbReference>
<feature type="region of interest" description="Disordered" evidence="4">
    <location>
        <begin position="112"/>
        <end position="133"/>
    </location>
</feature>
<evidence type="ECO:0000256" key="2">
    <source>
        <dbReference type="ARBA" id="ARBA00011814"/>
    </source>
</evidence>
<organism evidence="6 7">
    <name type="scientific">Penicillium steckii</name>
    <dbReference type="NCBI Taxonomy" id="303698"/>
    <lineage>
        <taxon>Eukaryota</taxon>
        <taxon>Fungi</taxon>
        <taxon>Dikarya</taxon>
        <taxon>Ascomycota</taxon>
        <taxon>Pezizomycotina</taxon>
        <taxon>Eurotiomycetes</taxon>
        <taxon>Eurotiomycetidae</taxon>
        <taxon>Eurotiales</taxon>
        <taxon>Aspergillaceae</taxon>
        <taxon>Penicillium</taxon>
    </lineage>
</organism>
<evidence type="ECO:0000256" key="1">
    <source>
        <dbReference type="ARBA" id="ARBA00006885"/>
    </source>
</evidence>
<dbReference type="SUPFAM" id="SSF55961">
    <property type="entry name" value="Bet v1-like"/>
    <property type="match status" value="1"/>
</dbReference>
<dbReference type="STRING" id="303698.A0A1V6T919"/>
<dbReference type="Gene3D" id="3.30.530.20">
    <property type="match status" value="1"/>
</dbReference>
<sequence>MSLLNFQIVVNTAVLHCGSRLNLPASPKINRKPQLFPSTNFLPNFIPPEPPPMRSARSLDRKILSLKPRISGLVHQHQSIRAISTIQGTAHSSRPSQQSCISQQTRRAFGLPSLSSFLPSSPNNNGNNNSPQRVLTATRTLPYAPPLLFKVISSVESYSQFLPFLTASTVTSRDPETGLPNQAFLTVGYGPLSETFTSRVDCDPTKLTVEARSGAKYGQEKNEGQSGISGFFPGATEGIFEYLSTRWELVPLSNADAKGGPHTKVNLEVRFEFRSQMHATIMGAVEGQMAGVMIEAFEKRIHEMHGKN</sequence>
<dbReference type="GO" id="GO:0005739">
    <property type="term" value="C:mitochondrion"/>
    <property type="evidence" value="ECO:0007669"/>
    <property type="project" value="TreeGrafter"/>
</dbReference>
<evidence type="ECO:0000256" key="4">
    <source>
        <dbReference type="SAM" id="MobiDB-lite"/>
    </source>
</evidence>
<dbReference type="InterPro" id="IPR044996">
    <property type="entry name" value="COQ10-like"/>
</dbReference>
<comment type="similarity">
    <text evidence="1">Belongs to the COQ10 family.</text>
</comment>
<protein>
    <recommendedName>
        <fullName evidence="5">Coenzyme Q-binding protein COQ10 START domain-containing protein</fullName>
    </recommendedName>
</protein>
<evidence type="ECO:0000259" key="5">
    <source>
        <dbReference type="Pfam" id="PF03364"/>
    </source>
</evidence>
<dbReference type="AlphaFoldDB" id="A0A1V6T919"/>